<dbReference type="STRING" id="406817.XNC1_4522"/>
<sequence>MTDRKQLSKDISFDINEILRFNHLLNGFSLADMMIKNKIMQR</sequence>
<evidence type="ECO:0000313" key="2">
    <source>
        <dbReference type="Proteomes" id="UP000008075"/>
    </source>
</evidence>
<organism evidence="1 2">
    <name type="scientific">Xenorhabdus nematophila (strain ATCC 19061 / DSM 3370 / CCUG 14189 / LMG 1036 / NCIMB 9965 / AN6)</name>
    <dbReference type="NCBI Taxonomy" id="406817"/>
    <lineage>
        <taxon>Bacteria</taxon>
        <taxon>Pseudomonadati</taxon>
        <taxon>Pseudomonadota</taxon>
        <taxon>Gammaproteobacteria</taxon>
        <taxon>Enterobacterales</taxon>
        <taxon>Morganellaceae</taxon>
        <taxon>Xenorhabdus</taxon>
    </lineage>
</organism>
<dbReference type="EMBL" id="FN667742">
    <property type="protein sequence ID" value="CBJ92544.1"/>
    <property type="molecule type" value="Genomic_DNA"/>
</dbReference>
<proteinExistence type="predicted"/>
<gene>
    <name evidence="1" type="ordered locus">XNC1_4522</name>
</gene>
<reference evidence="1 2" key="1">
    <citation type="journal article" date="2011" name="PLoS ONE">
        <title>The entomopathogenic bacterial endosymbionts xenorhabdus and photorhabdus: convergent lifestyles from divergent genomes.</title>
        <authorList>
            <person name="Chaston J.M."/>
            <person name="Suen G."/>
            <person name="Tucker S.L."/>
            <person name="Andersen A.W."/>
            <person name="Bhasin A."/>
            <person name="Bode E."/>
            <person name="Bode H.B."/>
            <person name="Brachmann A.O."/>
            <person name="Cowles C.E."/>
            <person name="Cowles K.N."/>
            <person name="Darby C."/>
            <person name="de Leon L."/>
            <person name="Drace K."/>
            <person name="Du Z."/>
            <person name="Givaudan A."/>
            <person name="Herbert Tran E.E."/>
            <person name="Jewell K.A."/>
            <person name="Knack J.J."/>
            <person name="Krasomil-Osterfeld K.C."/>
            <person name="Kukor R."/>
            <person name="Lanois A."/>
            <person name="Latreille P."/>
            <person name="Leimgruber N.K."/>
            <person name="Lipke C.M."/>
            <person name="Liu R."/>
            <person name="Lu X."/>
            <person name="Martens E.C."/>
            <person name="Marri P.R."/>
            <person name="Medigue C."/>
            <person name="Menard M.L."/>
            <person name="Miller N.M."/>
            <person name="Morales-Soto N."/>
            <person name="Norton S."/>
            <person name="Ogier J.C."/>
            <person name="Orchard S.S."/>
            <person name="Park D."/>
            <person name="Park Y."/>
            <person name="Qurollo B.A."/>
            <person name="Sugar D.R."/>
            <person name="Richards G.R."/>
            <person name="Rouy Z."/>
            <person name="Slominski B."/>
            <person name="Slominski K."/>
            <person name="Snyder H."/>
            <person name="Tjaden B.C."/>
            <person name="van der Hoeven R."/>
            <person name="Welch R.D."/>
            <person name="Wheeler C."/>
            <person name="Xiang B."/>
            <person name="Barbazuk B."/>
            <person name="Gaudriault S."/>
            <person name="Goodner B."/>
            <person name="Slater S.C."/>
            <person name="Forst S."/>
            <person name="Goldman B.S."/>
            <person name="Goodrich-Blair H."/>
        </authorList>
    </citation>
    <scope>NUCLEOTIDE SEQUENCE [LARGE SCALE GENOMIC DNA]</scope>
    <source>
        <strain evidence="2">ATCC 19061 / DSM 3370 / CCUG 14189 / LMG 1036 / NCIMB 9965 / AN6</strain>
    </source>
</reference>
<evidence type="ECO:0000313" key="1">
    <source>
        <dbReference type="EMBL" id="CBJ92544.1"/>
    </source>
</evidence>
<protein>
    <submittedName>
        <fullName evidence="1">Uncharacterized protein</fullName>
    </submittedName>
</protein>
<dbReference type="KEGG" id="xne:XNC1_4522"/>
<name>D3VF87_XENNA</name>
<keyword evidence="2" id="KW-1185">Reference proteome</keyword>
<dbReference type="AlphaFoldDB" id="D3VF87"/>
<dbReference type="HOGENOM" id="CLU_3260013_0_0_6"/>
<accession>D3VF87</accession>
<dbReference type="Proteomes" id="UP000008075">
    <property type="component" value="Chromosome"/>
</dbReference>